<dbReference type="GO" id="GO:0008270">
    <property type="term" value="F:zinc ion binding"/>
    <property type="evidence" value="ECO:0007669"/>
    <property type="project" value="InterPro"/>
</dbReference>
<evidence type="ECO:0000256" key="2">
    <source>
        <dbReference type="ARBA" id="ARBA00005988"/>
    </source>
</evidence>
<feature type="active site" description="Proton donor/acceptor" evidence="9">
    <location>
        <position position="232"/>
    </location>
</feature>
<dbReference type="InterPro" id="IPR057247">
    <property type="entry name" value="CARBOXYPEPT_ZN_2"/>
</dbReference>
<dbReference type="PROSITE" id="PS52035">
    <property type="entry name" value="PEPTIDASE_M14"/>
    <property type="match status" value="1"/>
</dbReference>
<evidence type="ECO:0000256" key="4">
    <source>
        <dbReference type="ARBA" id="ARBA00022670"/>
    </source>
</evidence>
<organism evidence="11 12">
    <name type="scientific">Armadillidium nasatum</name>
    <dbReference type="NCBI Taxonomy" id="96803"/>
    <lineage>
        <taxon>Eukaryota</taxon>
        <taxon>Metazoa</taxon>
        <taxon>Ecdysozoa</taxon>
        <taxon>Arthropoda</taxon>
        <taxon>Crustacea</taxon>
        <taxon>Multicrustacea</taxon>
        <taxon>Malacostraca</taxon>
        <taxon>Eumalacostraca</taxon>
        <taxon>Peracarida</taxon>
        <taxon>Isopoda</taxon>
        <taxon>Oniscidea</taxon>
        <taxon>Crinocheta</taxon>
        <taxon>Armadillidiidae</taxon>
        <taxon>Armadillidium</taxon>
    </lineage>
</organism>
<dbReference type="PROSITE" id="PS00133">
    <property type="entry name" value="CARBOXYPEPT_ZN_2"/>
    <property type="match status" value="1"/>
</dbReference>
<dbReference type="Proteomes" id="UP000326759">
    <property type="component" value="Unassembled WGS sequence"/>
</dbReference>
<dbReference type="PANTHER" id="PTHR11532">
    <property type="entry name" value="PROTEASE M14 CARBOXYPEPTIDASE"/>
    <property type="match status" value="1"/>
</dbReference>
<evidence type="ECO:0000256" key="3">
    <source>
        <dbReference type="ARBA" id="ARBA00022645"/>
    </source>
</evidence>
<dbReference type="InterPro" id="IPR057246">
    <property type="entry name" value="CARBOXYPEPT_ZN_1"/>
</dbReference>
<feature type="domain" description="Peptidase M14" evidence="10">
    <location>
        <begin position="1"/>
        <end position="262"/>
    </location>
</feature>
<keyword evidence="7" id="KW-0862">Zinc</keyword>
<comment type="cofactor">
    <cofactor evidence="1">
        <name>Zn(2+)</name>
        <dbReference type="ChEBI" id="CHEBI:29105"/>
    </cofactor>
</comment>
<evidence type="ECO:0000256" key="7">
    <source>
        <dbReference type="ARBA" id="ARBA00022833"/>
    </source>
</evidence>
<dbReference type="FunFam" id="3.40.630.10:FF:000020">
    <property type="entry name" value="Carboxypeptidase D"/>
    <property type="match status" value="1"/>
</dbReference>
<sequence>MIICLLQIPQLPRPRVFPEGINKEIPEPHQLVLDWEKREPEFKYIANMHGDETVGRELLLLLAKHLLEAYNRIPRITKLVDTTRIHLMPSMNPDGFEVPKRGNKNDYDLNRNFPDQFRGPNPNQQPETTVVMEWTKSHPFVLSANLHGGALVANYPYDSTKTGLSVYSPTPDDKLFRHISKVYSYAHGEMKDGGKCQHFTDGITNGADWYNVYGGMQDWNYVEANCFEITLEVSCIKYPDVSTLNGFWNKNKEPLLQYIEQVHIGVKGFVTDINNNAIEGATIRVHGIRKDVKSAKNVARLLLKK</sequence>
<evidence type="ECO:0000256" key="8">
    <source>
        <dbReference type="ARBA" id="ARBA00023180"/>
    </source>
</evidence>
<gene>
    <name evidence="11" type="primary">CPD_0</name>
    <name evidence="11" type="ORF">Anas_10529</name>
</gene>
<evidence type="ECO:0000259" key="10">
    <source>
        <dbReference type="PROSITE" id="PS52035"/>
    </source>
</evidence>
<keyword evidence="6" id="KW-0378">Hydrolase</keyword>
<dbReference type="Gene3D" id="3.40.630.10">
    <property type="entry name" value="Zn peptidases"/>
    <property type="match status" value="1"/>
</dbReference>
<comment type="caution">
    <text evidence="11">The sequence shown here is derived from an EMBL/GenBank/DDBJ whole genome shotgun (WGS) entry which is preliminary data.</text>
</comment>
<evidence type="ECO:0000256" key="9">
    <source>
        <dbReference type="PROSITE-ProRule" id="PRU01379"/>
    </source>
</evidence>
<dbReference type="InterPro" id="IPR000834">
    <property type="entry name" value="Peptidase_M14"/>
</dbReference>
<protein>
    <submittedName>
        <fullName evidence="11">Carboxypeptidase D</fullName>
    </submittedName>
</protein>
<comment type="similarity">
    <text evidence="2 9">Belongs to the peptidase M14 family.</text>
</comment>
<dbReference type="AlphaFoldDB" id="A0A5N5SMY3"/>
<evidence type="ECO:0000256" key="1">
    <source>
        <dbReference type="ARBA" id="ARBA00001947"/>
    </source>
</evidence>
<dbReference type="GO" id="GO:0004181">
    <property type="term" value="F:metallocarboxypeptidase activity"/>
    <property type="evidence" value="ECO:0007669"/>
    <property type="project" value="InterPro"/>
</dbReference>
<dbReference type="PRINTS" id="PR00765">
    <property type="entry name" value="CRBOXYPTASEA"/>
</dbReference>
<dbReference type="EMBL" id="SEYY01023288">
    <property type="protein sequence ID" value="KAB7494959.1"/>
    <property type="molecule type" value="Genomic_DNA"/>
</dbReference>
<dbReference type="SMART" id="SM00631">
    <property type="entry name" value="Zn_pept"/>
    <property type="match status" value="1"/>
</dbReference>
<evidence type="ECO:0000313" key="11">
    <source>
        <dbReference type="EMBL" id="KAB7494959.1"/>
    </source>
</evidence>
<evidence type="ECO:0000256" key="5">
    <source>
        <dbReference type="ARBA" id="ARBA00022723"/>
    </source>
</evidence>
<reference evidence="11 12" key="1">
    <citation type="journal article" date="2019" name="PLoS Biol.">
        <title>Sex chromosomes control vertical transmission of feminizing Wolbachia symbionts in an isopod.</title>
        <authorList>
            <person name="Becking T."/>
            <person name="Chebbi M.A."/>
            <person name="Giraud I."/>
            <person name="Moumen B."/>
            <person name="Laverre T."/>
            <person name="Caubet Y."/>
            <person name="Peccoud J."/>
            <person name="Gilbert C."/>
            <person name="Cordaux R."/>
        </authorList>
    </citation>
    <scope>NUCLEOTIDE SEQUENCE [LARGE SCALE GENOMIC DNA]</scope>
    <source>
        <strain evidence="11">ANa2</strain>
        <tissue evidence="11">Whole body excluding digestive tract and cuticle</tissue>
    </source>
</reference>
<evidence type="ECO:0000256" key="6">
    <source>
        <dbReference type="ARBA" id="ARBA00022801"/>
    </source>
</evidence>
<keyword evidence="12" id="KW-1185">Reference proteome</keyword>
<keyword evidence="4" id="KW-0645">Protease</keyword>
<dbReference type="GO" id="GO:0006518">
    <property type="term" value="P:peptide metabolic process"/>
    <property type="evidence" value="ECO:0007669"/>
    <property type="project" value="TreeGrafter"/>
</dbReference>
<proteinExistence type="inferred from homology"/>
<accession>A0A5N5SMY3</accession>
<dbReference type="Gene3D" id="2.60.40.1120">
    <property type="entry name" value="Carboxypeptidase-like, regulatory domain"/>
    <property type="match status" value="1"/>
</dbReference>
<keyword evidence="3 11" id="KW-0121">Carboxypeptidase</keyword>
<dbReference type="OrthoDB" id="10249045at2759"/>
<dbReference type="GO" id="GO:0016485">
    <property type="term" value="P:protein processing"/>
    <property type="evidence" value="ECO:0007669"/>
    <property type="project" value="TreeGrafter"/>
</dbReference>
<dbReference type="GO" id="GO:0005615">
    <property type="term" value="C:extracellular space"/>
    <property type="evidence" value="ECO:0007669"/>
    <property type="project" value="TreeGrafter"/>
</dbReference>
<evidence type="ECO:0000313" key="12">
    <source>
        <dbReference type="Proteomes" id="UP000326759"/>
    </source>
</evidence>
<dbReference type="SUPFAM" id="SSF53187">
    <property type="entry name" value="Zn-dependent exopeptidases"/>
    <property type="match status" value="1"/>
</dbReference>
<keyword evidence="5" id="KW-0479">Metal-binding</keyword>
<keyword evidence="8" id="KW-0325">Glycoprotein</keyword>
<name>A0A5N5SMY3_9CRUS</name>
<dbReference type="PANTHER" id="PTHR11532:SF73">
    <property type="entry name" value="CARBOXYPEPTIDASE D"/>
    <property type="match status" value="1"/>
</dbReference>
<dbReference type="InterPro" id="IPR050753">
    <property type="entry name" value="Peptidase_M14_domain"/>
</dbReference>
<dbReference type="PROSITE" id="PS00132">
    <property type="entry name" value="CARBOXYPEPT_ZN_1"/>
    <property type="match status" value="1"/>
</dbReference>
<dbReference type="Pfam" id="PF00246">
    <property type="entry name" value="Peptidase_M14"/>
    <property type="match status" value="1"/>
</dbReference>